<gene>
    <name evidence="1" type="ORF">MUN68_005810</name>
</gene>
<reference evidence="1 2" key="1">
    <citation type="submission" date="2023-01" db="EMBL/GenBank/DDBJ databases">
        <title>Psychroserpens ponticola sp. nov., isolated from seawater.</title>
        <authorList>
            <person name="Kristyanto S."/>
            <person name="Jung J."/>
            <person name="Kim J.M."/>
            <person name="Jeon C.O."/>
        </authorList>
    </citation>
    <scope>NUCLEOTIDE SEQUENCE [LARGE SCALE GENOMIC DNA]</scope>
    <source>
        <strain evidence="1 2">MSW6</strain>
    </source>
</reference>
<keyword evidence="2" id="KW-1185">Reference proteome</keyword>
<proteinExistence type="predicted"/>
<dbReference type="EMBL" id="CP116221">
    <property type="protein sequence ID" value="WCO03005.1"/>
    <property type="molecule type" value="Genomic_DNA"/>
</dbReference>
<sequence>MIIGDNRKKLVKIVLGVLLLLVVYKLNPYRIQFIGHYDKIWAHRVNSTEKLESAVDYFKGVELDLVFDSVTNKLDVNHPPVKSIGLNFQTYLSKIIITEKPYLWLDIKNLNHETAEDIYSRLTNLVENYKYPKEKILVETRYPEALFKFSQYGFMTSYYLDYKIENLKGDAAKNEASKISSILKNQPEIGISSSYHGYDFMTEFFPNKTKYIWVLTPRFHSDFFKIRRMLDDQTVSVVLVRYNASEGNR</sequence>
<dbReference type="RefSeq" id="WP_249995722.1">
    <property type="nucleotide sequence ID" value="NZ_CP116221.1"/>
</dbReference>
<organism evidence="1 2">
    <name type="scientific">Psychroserpens ponticola</name>
    <dbReference type="NCBI Taxonomy" id="2932268"/>
    <lineage>
        <taxon>Bacteria</taxon>
        <taxon>Pseudomonadati</taxon>
        <taxon>Bacteroidota</taxon>
        <taxon>Flavobacteriia</taxon>
        <taxon>Flavobacteriales</taxon>
        <taxon>Flavobacteriaceae</taxon>
        <taxon>Psychroserpens</taxon>
    </lineage>
</organism>
<accession>A0ABY7S1X1</accession>
<evidence type="ECO:0000313" key="1">
    <source>
        <dbReference type="EMBL" id="WCO03005.1"/>
    </source>
</evidence>
<evidence type="ECO:0000313" key="2">
    <source>
        <dbReference type="Proteomes" id="UP001202717"/>
    </source>
</evidence>
<dbReference type="Proteomes" id="UP001202717">
    <property type="component" value="Chromosome"/>
</dbReference>
<protein>
    <submittedName>
        <fullName evidence="1">Uncharacterized protein</fullName>
    </submittedName>
</protein>
<name>A0ABY7S1X1_9FLAO</name>